<name>A0A9N9K400_9GLOM</name>
<evidence type="ECO:0000256" key="1">
    <source>
        <dbReference type="SAM" id="MobiDB-lite"/>
    </source>
</evidence>
<keyword evidence="3" id="KW-1185">Reference proteome</keyword>
<evidence type="ECO:0000313" key="2">
    <source>
        <dbReference type="EMBL" id="CAG8807501.1"/>
    </source>
</evidence>
<protein>
    <submittedName>
        <fullName evidence="2">24418_t:CDS:1</fullName>
    </submittedName>
</protein>
<feature type="region of interest" description="Disordered" evidence="1">
    <location>
        <begin position="37"/>
        <end position="58"/>
    </location>
</feature>
<feature type="non-terminal residue" evidence="2">
    <location>
        <position position="1"/>
    </location>
</feature>
<dbReference type="EMBL" id="CAJVPY010042632">
    <property type="protein sequence ID" value="CAG8807501.1"/>
    <property type="molecule type" value="Genomic_DNA"/>
</dbReference>
<sequence>MSLEEKILLGYNTTLETSQNLNTSKDSKAIPMMASVTDPKIVKSQHNEPVLAKDHSIT</sequence>
<comment type="caution">
    <text evidence="2">The sequence shown here is derived from an EMBL/GenBank/DDBJ whole genome shotgun (WGS) entry which is preliminary data.</text>
</comment>
<gene>
    <name evidence="2" type="ORF">DERYTH_LOCUS24690</name>
</gene>
<proteinExistence type="predicted"/>
<accession>A0A9N9K400</accession>
<reference evidence="2" key="1">
    <citation type="submission" date="2021-06" db="EMBL/GenBank/DDBJ databases">
        <authorList>
            <person name="Kallberg Y."/>
            <person name="Tangrot J."/>
            <person name="Rosling A."/>
        </authorList>
    </citation>
    <scope>NUCLEOTIDE SEQUENCE</scope>
    <source>
        <strain evidence="2">MA453B</strain>
    </source>
</reference>
<evidence type="ECO:0000313" key="3">
    <source>
        <dbReference type="Proteomes" id="UP000789405"/>
    </source>
</evidence>
<dbReference type="AlphaFoldDB" id="A0A9N9K400"/>
<dbReference type="Proteomes" id="UP000789405">
    <property type="component" value="Unassembled WGS sequence"/>
</dbReference>
<feature type="non-terminal residue" evidence="2">
    <location>
        <position position="58"/>
    </location>
</feature>
<organism evidence="2 3">
    <name type="scientific">Dentiscutata erythropus</name>
    <dbReference type="NCBI Taxonomy" id="1348616"/>
    <lineage>
        <taxon>Eukaryota</taxon>
        <taxon>Fungi</taxon>
        <taxon>Fungi incertae sedis</taxon>
        <taxon>Mucoromycota</taxon>
        <taxon>Glomeromycotina</taxon>
        <taxon>Glomeromycetes</taxon>
        <taxon>Diversisporales</taxon>
        <taxon>Gigasporaceae</taxon>
        <taxon>Dentiscutata</taxon>
    </lineage>
</organism>